<accession>A0AB36TE80</accession>
<organism evidence="9 10">
    <name type="scientific">Acetivibrio thermocellus AD2</name>
    <dbReference type="NCBI Taxonomy" id="1138384"/>
    <lineage>
        <taxon>Bacteria</taxon>
        <taxon>Bacillati</taxon>
        <taxon>Bacillota</taxon>
        <taxon>Clostridia</taxon>
        <taxon>Eubacteriales</taxon>
        <taxon>Oscillospiraceae</taxon>
        <taxon>Acetivibrio</taxon>
    </lineage>
</organism>
<feature type="transmembrane region" description="Helical" evidence="7">
    <location>
        <begin position="15"/>
        <end position="37"/>
    </location>
</feature>
<keyword evidence="5 7" id="KW-1133">Transmembrane helix</keyword>
<evidence type="ECO:0000256" key="3">
    <source>
        <dbReference type="ARBA" id="ARBA00022475"/>
    </source>
</evidence>
<comment type="caution">
    <text evidence="9">The sequence shown here is derived from an EMBL/GenBank/DDBJ whole genome shotgun (WGS) entry which is preliminary data.</text>
</comment>
<dbReference type="GeneID" id="35804615"/>
<name>A0AB36TE80_ACETH</name>
<evidence type="ECO:0000256" key="5">
    <source>
        <dbReference type="ARBA" id="ARBA00022989"/>
    </source>
</evidence>
<keyword evidence="3" id="KW-1003">Cell membrane</keyword>
<evidence type="ECO:0000256" key="4">
    <source>
        <dbReference type="ARBA" id="ARBA00022692"/>
    </source>
</evidence>
<evidence type="ECO:0000256" key="6">
    <source>
        <dbReference type="ARBA" id="ARBA00023136"/>
    </source>
</evidence>
<comment type="subcellular location">
    <subcellularLocation>
        <location evidence="1">Cell membrane</location>
        <topology evidence="1">Multi-pass membrane protein</topology>
    </subcellularLocation>
</comment>
<gene>
    <name evidence="9" type="ORF">M972_11247</name>
</gene>
<dbReference type="Proteomes" id="UP000223596">
    <property type="component" value="Unassembled WGS sequence"/>
</dbReference>
<evidence type="ECO:0000259" key="8">
    <source>
        <dbReference type="Pfam" id="PF02706"/>
    </source>
</evidence>
<dbReference type="PANTHER" id="PTHR32309">
    <property type="entry name" value="TYROSINE-PROTEIN KINASE"/>
    <property type="match status" value="1"/>
</dbReference>
<feature type="domain" description="Polysaccharide chain length determinant N-terminal" evidence="8">
    <location>
        <begin position="3"/>
        <end position="92"/>
    </location>
</feature>
<feature type="transmembrane region" description="Helical" evidence="7">
    <location>
        <begin position="171"/>
        <end position="192"/>
    </location>
</feature>
<dbReference type="Pfam" id="PF02706">
    <property type="entry name" value="Wzz"/>
    <property type="match status" value="1"/>
</dbReference>
<comment type="similarity">
    <text evidence="2">Belongs to the CpsC/CapA family.</text>
</comment>
<keyword evidence="4 7" id="KW-0812">Transmembrane</keyword>
<dbReference type="PANTHER" id="PTHR32309:SF13">
    <property type="entry name" value="FERRIC ENTEROBACTIN TRANSPORT PROTEIN FEPE"/>
    <property type="match status" value="1"/>
</dbReference>
<dbReference type="EMBL" id="PDBW01000001">
    <property type="protein sequence ID" value="PFH01515.1"/>
    <property type="molecule type" value="Genomic_DNA"/>
</dbReference>
<dbReference type="GO" id="GO:0004713">
    <property type="term" value="F:protein tyrosine kinase activity"/>
    <property type="evidence" value="ECO:0007669"/>
    <property type="project" value="TreeGrafter"/>
</dbReference>
<evidence type="ECO:0000256" key="1">
    <source>
        <dbReference type="ARBA" id="ARBA00004651"/>
    </source>
</evidence>
<dbReference type="InterPro" id="IPR003856">
    <property type="entry name" value="LPS_length_determ_N"/>
</dbReference>
<dbReference type="AlphaFoldDB" id="A0AB36TE80"/>
<proteinExistence type="inferred from homology"/>
<evidence type="ECO:0000256" key="7">
    <source>
        <dbReference type="SAM" id="Phobius"/>
    </source>
</evidence>
<evidence type="ECO:0000313" key="9">
    <source>
        <dbReference type="EMBL" id="PFH01515.1"/>
    </source>
</evidence>
<dbReference type="GO" id="GO:0005886">
    <property type="term" value="C:plasma membrane"/>
    <property type="evidence" value="ECO:0007669"/>
    <property type="project" value="UniProtKB-SubCell"/>
</dbReference>
<reference evidence="9 10" key="1">
    <citation type="submission" date="2017-09" db="EMBL/GenBank/DDBJ databases">
        <title>Evaluation of Pacific Biosciences Sequencing Technology to Finishing C. thermocellum Genome Sequences.</title>
        <authorList>
            <person name="Brown S."/>
        </authorList>
    </citation>
    <scope>NUCLEOTIDE SEQUENCE [LARGE SCALE GENOMIC DNA]</scope>
    <source>
        <strain evidence="9 10">AD2</strain>
    </source>
</reference>
<protein>
    <submittedName>
        <fullName evidence="9">Capsular polysaccharide biosynthesis protein</fullName>
    </submittedName>
</protein>
<dbReference type="InterPro" id="IPR050445">
    <property type="entry name" value="Bact_polysacc_biosynth/exp"/>
</dbReference>
<sequence>MVELKQFLIMVRKKLMFIILIPIIAAFIIGLASVLFIPPVYEASTTLYIINQNAVSEEDVTYNELLKNQQLVKDYRELIKSKLIVKTALEELEITDMSPERLAANITVDSKNDTRILEVKVRDTSPERSMQLSNKICEVFVRESVNITKTANVSIVDAAEVPKGPVEPKPMFYALVAFLVSLCATIGAFYLFELLNETIKNSEDVATYLELNVLGTIPLFNIK</sequence>
<evidence type="ECO:0000313" key="10">
    <source>
        <dbReference type="Proteomes" id="UP000223596"/>
    </source>
</evidence>
<evidence type="ECO:0000256" key="2">
    <source>
        <dbReference type="ARBA" id="ARBA00006683"/>
    </source>
</evidence>
<dbReference type="RefSeq" id="WP_003512877.1">
    <property type="nucleotide sequence ID" value="NZ_CP013828.1"/>
</dbReference>
<keyword evidence="6 7" id="KW-0472">Membrane</keyword>